<dbReference type="Pfam" id="PF25023">
    <property type="entry name" value="TEN_YD-shell"/>
    <property type="match status" value="2"/>
</dbReference>
<dbReference type="InterPro" id="IPR056823">
    <property type="entry name" value="TEN-like_YD-shell"/>
</dbReference>
<dbReference type="NCBIfam" id="TIGR03696">
    <property type="entry name" value="Rhs_assc_core"/>
    <property type="match status" value="1"/>
</dbReference>
<dbReference type="NCBIfam" id="TIGR01643">
    <property type="entry name" value="YD_repeat_2x"/>
    <property type="match status" value="6"/>
</dbReference>
<feature type="compositionally biased region" description="Low complexity" evidence="2">
    <location>
        <begin position="1437"/>
        <end position="1447"/>
    </location>
</feature>
<dbReference type="Pfam" id="PF05488">
    <property type="entry name" value="PAAR_motif"/>
    <property type="match status" value="1"/>
</dbReference>
<dbReference type="CDD" id="cd14742">
    <property type="entry name" value="PAAR_RHS"/>
    <property type="match status" value="1"/>
</dbReference>
<sequence>MTEKSAQEKLAELDQRDSNAETVESIATTGHIASTGIMAVSMVGATAKVGLAAAAANTCAAGIAKAVAGFGGPLIAGLAGGMLGGWLGTKAGDWFMDTWGKDHAVSGPTDIPACVGHHIVHNNSFLGAIGGLIGGLIVGIAVGALVVATGGAALGVLAATVAAGAGGLAGGFVGGAAMVIGSRWASETGQIVEGSPNVFFEGKAVARVTDPVECSKDPGSPPPQIVEGSKIISVNSLPLARKGHKITCSAVIQEGCKTITADKTTGQYGPINADMTVLEQSVVSSLEVLTALWGAKQLNRAANERISQGFSDPVDTGTGEYLDYRTDFNYPHILPLTLKRAYTGRHPVSGLLGSRWLCNWSQFLEFDSNGKNVTYFDAEGLCPAYSTEQAPYSSRNLLVPHYRLLGNRERAIIFDEYSQLGYIFTPISPSARRLRLTAIKDRNRNEIHFIYNAIGHLTNVTHSSGLSLRVMCGPQGQIFRVTDESDGSELVRYDYISHGDEQRLSDVQTRFNGALHYTYTEQGWLSSWRDNGPTHFHLRYDDEGRVTATGTQEGLYNDTFRYFPEERRTDYTDATGATTTLWFDESWLLKKQRDPLGRITEWERNEYDQPLCIRQPGGRITQIKRDYAGRILSETDQNGRKREWQRDEFGQVTAYQDHRTTAVYHYNAEGNLIRREVNGQNWQYRHTEDGLLKEVTYPDGSREQWGYSARGGLLSHTDAEGRTTHYTEDRWLRLTGLVDAEGRSVNWQYRPGADNPHEKLSAVIRADGGAETFRYDGEGKIALHTGAMGQTTRYRHGAFDLLREVEDAGGQRILCNYDGAARLTQLTRSGNQQWRLHYDAAGQMAGEEDWSGRRTVYIRDEQGRLAEKHRPDGSVWRYARDEYGRVTTISGEHQQLCYQYDRHDRMVSAQVYERSDGSEAGYTLTSEVKLEWDERHRLVAEEQDGQRTEYRYDEAGRLAGTTTPDGETQREYDASGILTGYRSNGHRMDFGHFPAGLEKNRRYRPEDEESWLAQTPLNHAVYMQEQEYDACGRTAWQKQGAERLAGSHQSVASWRPLGEHRYAWDKSGRLTGHEVWSKTRTERETRYQYDARDQITSVLRLDADGPAQEERYRYTVNEQIAESRINGILSQYQYSNECVNQAGDSRYEYDACGRVTKRTEHKRGFRPQVWRYRWDDFNRLREVRTPDGEVWQYSYDAFGRRTAKRCVIRAAWKRHPHAVSEVRYQWLGMALSTSEKRYADGSPALREQWHYRGRFDLLAKESRAANDDRSYFYPVVTGPDGAPQEMYSANGRKVWTKHRSLWGLAANDSPDSERESCDAGFMGQWQDEESGLWYNLHRYYDAGTGQYLSQDPLKLSGGLNTQSYVHDPVGWCDPWGLMNCAVVEADGTLKIKNKYEPGSPEDLALQKHVADWNAQIEANGGSMTRQAVTPKMRGDATKAANNARTANPSAYPQGISPGHTPDVGWGGAIEGPIIPLHSRVNSYVGGATQAIPAGTTYTKVVLF</sequence>
<gene>
    <name evidence="6" type="ORF">GUC01_21905</name>
</gene>
<dbReference type="PANTHER" id="PTHR32305:SF15">
    <property type="entry name" value="PROTEIN RHSA-RELATED"/>
    <property type="match status" value="1"/>
</dbReference>
<evidence type="ECO:0000256" key="3">
    <source>
        <dbReference type="SAM" id="Phobius"/>
    </source>
</evidence>
<dbReference type="Proteomes" id="UP000475070">
    <property type="component" value="Unassembled WGS sequence"/>
</dbReference>
<evidence type="ECO:0000256" key="1">
    <source>
        <dbReference type="ARBA" id="ARBA00022737"/>
    </source>
</evidence>
<keyword evidence="3" id="KW-0812">Transmembrane</keyword>
<dbReference type="EMBL" id="WXKQ01000023">
    <property type="protein sequence ID" value="NAG21643.1"/>
    <property type="molecule type" value="Genomic_DNA"/>
</dbReference>
<evidence type="ECO:0000259" key="4">
    <source>
        <dbReference type="Pfam" id="PF20148"/>
    </source>
</evidence>
<keyword evidence="3" id="KW-1133">Transmembrane helix</keyword>
<dbReference type="InterPro" id="IPR031325">
    <property type="entry name" value="RHS_repeat"/>
</dbReference>
<dbReference type="Pfam" id="PF20148">
    <property type="entry name" value="DUF6531"/>
    <property type="match status" value="1"/>
</dbReference>
<protein>
    <submittedName>
        <fullName evidence="6">Sugar-binding protein</fullName>
    </submittedName>
</protein>
<keyword evidence="1" id="KW-0677">Repeat</keyword>
<dbReference type="InterPro" id="IPR022385">
    <property type="entry name" value="Rhs_assc_core"/>
</dbReference>
<feature type="domain" description="Teneurin-like YD-shell" evidence="5">
    <location>
        <begin position="1063"/>
        <end position="1205"/>
    </location>
</feature>
<dbReference type="RefSeq" id="WP_063116924.1">
    <property type="nucleotide sequence ID" value="NZ_CALSDC010000002.1"/>
</dbReference>
<proteinExistence type="predicted"/>
<reference evidence="6 7" key="1">
    <citation type="journal article" date="2019" name="Nat. Med.">
        <title>A library of human gut bacterial isolates paired with longitudinal multiomics data enables mechanistic microbiome research.</title>
        <authorList>
            <person name="Poyet M."/>
            <person name="Groussin M."/>
            <person name="Gibbons S.M."/>
            <person name="Avila-Pacheco J."/>
            <person name="Jiang X."/>
            <person name="Kearney S.M."/>
            <person name="Perrotta A.R."/>
            <person name="Berdy B."/>
            <person name="Zhao S."/>
            <person name="Lieberman T.D."/>
            <person name="Swanson P.K."/>
            <person name="Smith M."/>
            <person name="Roesemann S."/>
            <person name="Alexander J.E."/>
            <person name="Rich S.A."/>
            <person name="Livny J."/>
            <person name="Vlamakis H."/>
            <person name="Clish C."/>
            <person name="Bullock K."/>
            <person name="Deik A."/>
            <person name="Scott J."/>
            <person name="Pierce K.A."/>
            <person name="Xavier R.J."/>
            <person name="Alm E.J."/>
        </authorList>
    </citation>
    <scope>NUCLEOTIDE SEQUENCE [LARGE SCALE GENOMIC DNA]</scope>
    <source>
        <strain evidence="6 7">BIOML-A112</strain>
    </source>
</reference>
<evidence type="ECO:0000313" key="7">
    <source>
        <dbReference type="Proteomes" id="UP000475070"/>
    </source>
</evidence>
<dbReference type="InterPro" id="IPR008727">
    <property type="entry name" value="PAAR_motif"/>
</dbReference>
<comment type="caution">
    <text evidence="6">The sequence shown here is derived from an EMBL/GenBank/DDBJ whole genome shotgun (WGS) entry which is preliminary data.</text>
</comment>
<dbReference type="Pfam" id="PF05593">
    <property type="entry name" value="RHS_repeat"/>
    <property type="match status" value="2"/>
</dbReference>
<evidence type="ECO:0000256" key="2">
    <source>
        <dbReference type="SAM" id="MobiDB-lite"/>
    </source>
</evidence>
<accession>A0A6D0V112</accession>
<feature type="domain" description="Teneurin-like YD-shell" evidence="5">
    <location>
        <begin position="764"/>
        <end position="915"/>
    </location>
</feature>
<name>A0A6D0V112_ECOLX</name>
<evidence type="ECO:0000313" key="6">
    <source>
        <dbReference type="EMBL" id="NAG21643.1"/>
    </source>
</evidence>
<dbReference type="PRINTS" id="PR00394">
    <property type="entry name" value="RHSPROTEIN"/>
</dbReference>
<organism evidence="6 7">
    <name type="scientific">Escherichia coli</name>
    <dbReference type="NCBI Taxonomy" id="562"/>
    <lineage>
        <taxon>Bacteria</taxon>
        <taxon>Pseudomonadati</taxon>
        <taxon>Pseudomonadota</taxon>
        <taxon>Gammaproteobacteria</taxon>
        <taxon>Enterobacterales</taxon>
        <taxon>Enterobacteriaceae</taxon>
        <taxon>Escherichia</taxon>
    </lineage>
</organism>
<dbReference type="Gene3D" id="2.60.200.60">
    <property type="match status" value="1"/>
</dbReference>
<dbReference type="InterPro" id="IPR006530">
    <property type="entry name" value="YD"/>
</dbReference>
<feature type="domain" description="DUF6531" evidence="4">
    <location>
        <begin position="312"/>
        <end position="380"/>
    </location>
</feature>
<feature type="transmembrane region" description="Helical" evidence="3">
    <location>
        <begin position="154"/>
        <end position="180"/>
    </location>
</feature>
<dbReference type="Gene3D" id="2.180.10.10">
    <property type="entry name" value="RHS repeat-associated core"/>
    <property type="match status" value="3"/>
</dbReference>
<keyword evidence="3" id="KW-0472">Membrane</keyword>
<dbReference type="InterPro" id="IPR050708">
    <property type="entry name" value="T6SS_VgrG/RHS"/>
</dbReference>
<evidence type="ECO:0000259" key="5">
    <source>
        <dbReference type="Pfam" id="PF25023"/>
    </source>
</evidence>
<feature type="region of interest" description="Disordered" evidence="2">
    <location>
        <begin position="1437"/>
        <end position="1456"/>
    </location>
</feature>
<dbReference type="PANTHER" id="PTHR32305">
    <property type="match status" value="1"/>
</dbReference>
<dbReference type="InterPro" id="IPR045351">
    <property type="entry name" value="DUF6531"/>
</dbReference>
<feature type="transmembrane region" description="Helical" evidence="3">
    <location>
        <begin position="125"/>
        <end position="147"/>
    </location>
</feature>